<dbReference type="InterPro" id="IPR038718">
    <property type="entry name" value="SNF2-like_sf"/>
</dbReference>
<dbReference type="SUPFAM" id="SSF52540">
    <property type="entry name" value="P-loop containing nucleoside triphosphate hydrolases"/>
    <property type="match status" value="2"/>
</dbReference>
<dbReference type="PROSITE" id="PS00518">
    <property type="entry name" value="ZF_RING_1"/>
    <property type="match status" value="1"/>
</dbReference>
<dbReference type="GO" id="GO:0005524">
    <property type="term" value="F:ATP binding"/>
    <property type="evidence" value="ECO:0007669"/>
    <property type="project" value="InterPro"/>
</dbReference>
<feature type="domain" description="Helicase C-terminal" evidence="11">
    <location>
        <begin position="1287"/>
        <end position="1439"/>
    </location>
</feature>
<evidence type="ECO:0000259" key="10">
    <source>
        <dbReference type="PROSITE" id="PS51192"/>
    </source>
</evidence>
<keyword evidence="3 7" id="KW-0863">Zinc-finger</keyword>
<evidence type="ECO:0000256" key="6">
    <source>
        <dbReference type="ARBA" id="ARBA00022840"/>
    </source>
</evidence>
<dbReference type="SMART" id="SM00184">
    <property type="entry name" value="RING"/>
    <property type="match status" value="1"/>
</dbReference>
<evidence type="ECO:0000313" key="13">
    <source>
        <dbReference type="Proteomes" id="UP001056384"/>
    </source>
</evidence>
<evidence type="ECO:0000259" key="11">
    <source>
        <dbReference type="PROSITE" id="PS51194"/>
    </source>
</evidence>
<dbReference type="GO" id="GO:0061630">
    <property type="term" value="F:ubiquitin protein ligase activity"/>
    <property type="evidence" value="ECO:0007669"/>
    <property type="project" value="TreeGrafter"/>
</dbReference>
<dbReference type="PROSITE" id="PS50089">
    <property type="entry name" value="ZF_RING_2"/>
    <property type="match status" value="1"/>
</dbReference>
<dbReference type="GO" id="GO:0000209">
    <property type="term" value="P:protein polyubiquitination"/>
    <property type="evidence" value="ECO:0007669"/>
    <property type="project" value="TreeGrafter"/>
</dbReference>
<dbReference type="Pfam" id="PF00176">
    <property type="entry name" value="SNF2-rel_dom"/>
    <property type="match status" value="1"/>
</dbReference>
<dbReference type="CDD" id="cd18793">
    <property type="entry name" value="SF2_C_SNF"/>
    <property type="match status" value="1"/>
</dbReference>
<dbReference type="Pfam" id="PF00271">
    <property type="entry name" value="Helicase_C"/>
    <property type="match status" value="1"/>
</dbReference>
<dbReference type="SMART" id="SM00487">
    <property type="entry name" value="DEXDc"/>
    <property type="match status" value="1"/>
</dbReference>
<keyword evidence="5" id="KW-0862">Zinc</keyword>
<gene>
    <name evidence="12" type="ORF">Slin15195_G110630</name>
</gene>
<keyword evidence="6" id="KW-0067">ATP-binding</keyword>
<evidence type="ECO:0000256" key="7">
    <source>
        <dbReference type="PROSITE-ProRule" id="PRU00175"/>
    </source>
</evidence>
<dbReference type="InterPro" id="IPR013083">
    <property type="entry name" value="Znf_RING/FYVE/PHD"/>
</dbReference>
<name>A0A9Q9AYY8_9PEZI</name>
<evidence type="ECO:0000256" key="1">
    <source>
        <dbReference type="ARBA" id="ARBA00022723"/>
    </source>
</evidence>
<dbReference type="InterPro" id="IPR001650">
    <property type="entry name" value="Helicase_C-like"/>
</dbReference>
<dbReference type="GO" id="GO:0016787">
    <property type="term" value="F:hydrolase activity"/>
    <property type="evidence" value="ECO:0007669"/>
    <property type="project" value="UniProtKB-KW"/>
</dbReference>
<evidence type="ECO:0000256" key="2">
    <source>
        <dbReference type="ARBA" id="ARBA00022741"/>
    </source>
</evidence>
<protein>
    <submittedName>
        <fullName evidence="12">Helicase, Zinc finger, RING-type, Zinc finger, RING/FYVE/PHD-type</fullName>
    </submittedName>
</protein>
<evidence type="ECO:0000313" key="12">
    <source>
        <dbReference type="EMBL" id="USW57744.1"/>
    </source>
</evidence>
<feature type="domain" description="RING-type" evidence="9">
    <location>
        <begin position="1180"/>
        <end position="1218"/>
    </location>
</feature>
<feature type="region of interest" description="Disordered" evidence="8">
    <location>
        <begin position="782"/>
        <end position="801"/>
    </location>
</feature>
<dbReference type="Gene3D" id="3.30.40.10">
    <property type="entry name" value="Zinc/RING finger domain, C3HC4 (zinc finger)"/>
    <property type="match status" value="1"/>
</dbReference>
<dbReference type="Pfam" id="PF13639">
    <property type="entry name" value="zf-RING_2"/>
    <property type="match status" value="1"/>
</dbReference>
<dbReference type="InterPro" id="IPR052583">
    <property type="entry name" value="ATP-helicase/E3_Ub-Ligase"/>
</dbReference>
<evidence type="ECO:0000256" key="5">
    <source>
        <dbReference type="ARBA" id="ARBA00022833"/>
    </source>
</evidence>
<dbReference type="InterPro" id="IPR001841">
    <property type="entry name" value="Znf_RING"/>
</dbReference>
<dbReference type="GO" id="GO:0006974">
    <property type="term" value="P:DNA damage response"/>
    <property type="evidence" value="ECO:0007669"/>
    <property type="project" value="TreeGrafter"/>
</dbReference>
<dbReference type="Pfam" id="PF26021">
    <property type="entry name" value="Ferritin_C144_05"/>
    <property type="match status" value="1"/>
</dbReference>
<proteinExistence type="predicted"/>
<dbReference type="PANTHER" id="PTHR45865">
    <property type="entry name" value="E3 UBIQUITIN-PROTEIN LIGASE SHPRH FAMILY MEMBER"/>
    <property type="match status" value="1"/>
</dbReference>
<dbReference type="Proteomes" id="UP001056384">
    <property type="component" value="Chromosome 10"/>
</dbReference>
<dbReference type="PANTHER" id="PTHR45865:SF1">
    <property type="entry name" value="E3 UBIQUITIN-PROTEIN LIGASE SHPRH"/>
    <property type="match status" value="1"/>
</dbReference>
<evidence type="ECO:0000256" key="3">
    <source>
        <dbReference type="ARBA" id="ARBA00022771"/>
    </source>
</evidence>
<dbReference type="InterPro" id="IPR000330">
    <property type="entry name" value="SNF2_N"/>
</dbReference>
<dbReference type="InterPro" id="IPR017907">
    <property type="entry name" value="Znf_RING_CS"/>
</dbReference>
<feature type="domain" description="Helicase ATP-binding" evidence="10">
    <location>
        <begin position="370"/>
        <end position="575"/>
    </location>
</feature>
<accession>A0A9Q9AYY8</accession>
<feature type="region of interest" description="Disordered" evidence="8">
    <location>
        <begin position="1"/>
        <end position="44"/>
    </location>
</feature>
<dbReference type="GO" id="GO:0004386">
    <property type="term" value="F:helicase activity"/>
    <property type="evidence" value="ECO:0007669"/>
    <property type="project" value="UniProtKB-KW"/>
</dbReference>
<dbReference type="PROSITE" id="PS51192">
    <property type="entry name" value="HELICASE_ATP_BIND_1"/>
    <property type="match status" value="1"/>
</dbReference>
<reference evidence="12" key="1">
    <citation type="submission" date="2022-06" db="EMBL/GenBank/DDBJ databases">
        <title>Complete genome sequences of two strains of the flax pathogen Septoria linicola.</title>
        <authorList>
            <person name="Lapalu N."/>
            <person name="Simon A."/>
            <person name="Demenou B."/>
            <person name="Paumier D."/>
            <person name="Guillot M.-P."/>
            <person name="Gout L."/>
            <person name="Valade R."/>
        </authorList>
    </citation>
    <scope>NUCLEOTIDE SEQUENCE</scope>
    <source>
        <strain evidence="12">SE15195</strain>
    </source>
</reference>
<feature type="compositionally biased region" description="Basic residues" evidence="8">
    <location>
        <begin position="1"/>
        <end position="12"/>
    </location>
</feature>
<dbReference type="InterPro" id="IPR027417">
    <property type="entry name" value="P-loop_NTPase"/>
</dbReference>
<evidence type="ECO:0000259" key="9">
    <source>
        <dbReference type="PROSITE" id="PS50089"/>
    </source>
</evidence>
<keyword evidence="1" id="KW-0479">Metal-binding</keyword>
<evidence type="ECO:0000256" key="4">
    <source>
        <dbReference type="ARBA" id="ARBA00022801"/>
    </source>
</evidence>
<dbReference type="GO" id="GO:0005634">
    <property type="term" value="C:nucleus"/>
    <property type="evidence" value="ECO:0007669"/>
    <property type="project" value="TreeGrafter"/>
</dbReference>
<dbReference type="EMBL" id="CP099427">
    <property type="protein sequence ID" value="USW57744.1"/>
    <property type="molecule type" value="Genomic_DNA"/>
</dbReference>
<feature type="region of interest" description="Disordered" evidence="8">
    <location>
        <begin position="83"/>
        <end position="108"/>
    </location>
</feature>
<keyword evidence="12" id="KW-0347">Helicase</keyword>
<sequence length="1518" mass="169024">MARPRARPRRGRGGMGVTPRRYGSVAGQTPEPEEPPPRLTPSGRKYALATVQSAQVKSADESSIVVEAGGFTPARWFLEHGSQMKQNAEERPTKRQKLQHDDEDSEVERSELVPLFEVAIDFYFPESGKAKLPSSAAVEQDVDFTNLPALSVVPYGIATDHAGTSMRIALPEPGGSVLLLECSEVEKEVTELLRAIALPGQLRSSAANGRVKHHPATVLSCTLARSTGPLYTVLRLTASLGWRSSVSAFPAGSPVGAAKIYPDYDILLQVFPDAERESLDHSQPFDPQDFYESVHVPAKDDTSHGDAFDGLLETELYPFQKRAVSWMLRREGVAALDKRECGRFYKPVRDVDGALCFVNHLQGIVTRKLPSEESPLSGGILAEEMGLGKTVELLALISSNTRSRVGAGKVHDNSTGVDVSPSRSTLIVTPPSLTAQWKSELARHAPELNVYQYEGIPTGHKKAASEEETIRLLCEDYDVVITTYTTLGKEVHFAEDPPDRSMRQARKFERKRSPLVLIQWHRVVLDEAQLVESGVTSAARVACRLPRVHSWAVSGTPLKKDVQDLLGLLIFLHYKPFSDDGKLWSHLLLNHRHLFRGIFGEIALRHTKANIREELRLPPQKRVVITVPFSVVEQQYYTTLFNEMCEDVGLTNAGSPREDDWNPDDPATVERMRSWLTRLRQTCLHPQVGGRNRKALGRGKKPLRTVAEVLEVMIDQNETALRTAERGLITAGLQRAHILGNNGSDDHRAEKAVEVYRWAMSATENMAKDARAKLASAKVQSANGPALSSDSESEDSASESNPLIGRLKHALKNALQLQHQCVFFSATAYFQIKTNEVLTIVDSDQFKELESQEMALYETAKVLRKEILKGTYRKANGLMLQVKNMDAKGTLLTKVKDLQSFGGIESRRIAEKSDELLDVIREIVHTIHEWRSKIAEFLLKPLVDEDEGVETTGDEYEDSTKLQDELYIYMDAYKAICADLNTFITGETAPLIDHEIKTLLKKAKFNLNPKNLLSEHYTDVTSPQIIVDLFEKRTTISHRQKEVANIRGLIQEARSLESAMEWDNAGRAVAELGIVKQHISDLQSVHTQYNKALIALEKDVELFRITQNQRLEYYRQLQELSDDVSPHKDKLDDNIDQDALGVAMDREEEASTVVAQLKTKSRFLLTLRKDDAGESGPRTCIICTSTFEKGVLTVCGHQFCKECLSHWLAHRRNCPMCKRNLTSNDIHDITFRPQELRAQEEVQSGEDSQPSGPSSISTSIYSDVDSAALDQIKAVDLPTSYGSKIDTLGRHLLWIREHDPGAKSIIFSQYREFLDVLGTALRDFKIGYSRLGRSGAVEKFRNEANIDCLLLDAKTDSSGLTLVNATHVFICEPLVQTAVELQAIARVHRIGQTRPTSVWMYLIKDTVEEAIYELSVARRMTHVQSRQKQSSRSATPAPLAEHAIDAANSEELQSAPLSKLLVAGKGGGEVVNKDDLWQCLFGKKSEMVQNSAVIDATINRHLRASAAEERAVVAGAQQ</sequence>
<dbReference type="InterPro" id="IPR014001">
    <property type="entry name" value="Helicase_ATP-bd"/>
</dbReference>
<dbReference type="Gene3D" id="3.40.50.10810">
    <property type="entry name" value="Tandem AAA-ATPase domain"/>
    <property type="match status" value="1"/>
</dbReference>
<dbReference type="Gene3D" id="3.40.50.300">
    <property type="entry name" value="P-loop containing nucleotide triphosphate hydrolases"/>
    <property type="match status" value="1"/>
</dbReference>
<dbReference type="InterPro" id="IPR049730">
    <property type="entry name" value="SNF2/RAD54-like_C"/>
</dbReference>
<dbReference type="PROSITE" id="PS51194">
    <property type="entry name" value="HELICASE_CTER"/>
    <property type="match status" value="1"/>
</dbReference>
<dbReference type="CDD" id="cd18070">
    <property type="entry name" value="DEXQc_SHPRH"/>
    <property type="match status" value="1"/>
</dbReference>
<keyword evidence="2" id="KW-0547">Nucleotide-binding</keyword>
<evidence type="ECO:0000256" key="8">
    <source>
        <dbReference type="SAM" id="MobiDB-lite"/>
    </source>
</evidence>
<dbReference type="SUPFAM" id="SSF57850">
    <property type="entry name" value="RING/U-box"/>
    <property type="match status" value="1"/>
</dbReference>
<keyword evidence="4" id="KW-0378">Hydrolase</keyword>
<organism evidence="12 13">
    <name type="scientific">Septoria linicola</name>
    <dbReference type="NCBI Taxonomy" id="215465"/>
    <lineage>
        <taxon>Eukaryota</taxon>
        <taxon>Fungi</taxon>
        <taxon>Dikarya</taxon>
        <taxon>Ascomycota</taxon>
        <taxon>Pezizomycotina</taxon>
        <taxon>Dothideomycetes</taxon>
        <taxon>Dothideomycetidae</taxon>
        <taxon>Mycosphaerellales</taxon>
        <taxon>Mycosphaerellaceae</taxon>
        <taxon>Septoria</taxon>
    </lineage>
</organism>
<keyword evidence="13" id="KW-1185">Reference proteome</keyword>
<dbReference type="InterPro" id="IPR059033">
    <property type="entry name" value="C144_05_dom"/>
</dbReference>
<dbReference type="GO" id="GO:0008270">
    <property type="term" value="F:zinc ion binding"/>
    <property type="evidence" value="ECO:0007669"/>
    <property type="project" value="UniProtKB-KW"/>
</dbReference>